<evidence type="ECO:0000313" key="2">
    <source>
        <dbReference type="EMBL" id="CAF0838011.1"/>
    </source>
</evidence>
<protein>
    <submittedName>
        <fullName evidence="2">Uncharacterized protein</fullName>
    </submittedName>
</protein>
<dbReference type="Proteomes" id="UP000663845">
    <property type="component" value="Unassembled WGS sequence"/>
</dbReference>
<feature type="compositionally biased region" description="Low complexity" evidence="1">
    <location>
        <begin position="229"/>
        <end position="241"/>
    </location>
</feature>
<reference evidence="2" key="1">
    <citation type="submission" date="2021-02" db="EMBL/GenBank/DDBJ databases">
        <authorList>
            <person name="Nowell W R."/>
        </authorList>
    </citation>
    <scope>NUCLEOTIDE SEQUENCE</scope>
</reference>
<evidence type="ECO:0000256" key="1">
    <source>
        <dbReference type="SAM" id="MobiDB-lite"/>
    </source>
</evidence>
<proteinExistence type="predicted"/>
<name>A0A813VG84_9BILA</name>
<comment type="caution">
    <text evidence="2">The sequence shown here is derived from an EMBL/GenBank/DDBJ whole genome shotgun (WGS) entry which is preliminary data.</text>
</comment>
<evidence type="ECO:0000313" key="3">
    <source>
        <dbReference type="Proteomes" id="UP000663845"/>
    </source>
</evidence>
<dbReference type="EMBL" id="CAJNOG010000047">
    <property type="protein sequence ID" value="CAF0838011.1"/>
    <property type="molecule type" value="Genomic_DNA"/>
</dbReference>
<gene>
    <name evidence="2" type="ORF">JYZ213_LOCUS7201</name>
</gene>
<feature type="region of interest" description="Disordered" evidence="1">
    <location>
        <begin position="224"/>
        <end position="290"/>
    </location>
</feature>
<organism evidence="2 3">
    <name type="scientific">Adineta steineri</name>
    <dbReference type="NCBI Taxonomy" id="433720"/>
    <lineage>
        <taxon>Eukaryota</taxon>
        <taxon>Metazoa</taxon>
        <taxon>Spiralia</taxon>
        <taxon>Gnathifera</taxon>
        <taxon>Rotifera</taxon>
        <taxon>Eurotatoria</taxon>
        <taxon>Bdelloidea</taxon>
        <taxon>Adinetida</taxon>
        <taxon>Adinetidae</taxon>
        <taxon>Adineta</taxon>
    </lineage>
</organism>
<feature type="compositionally biased region" description="Polar residues" evidence="1">
    <location>
        <begin position="258"/>
        <end position="290"/>
    </location>
</feature>
<accession>A0A813VG84</accession>
<dbReference type="AlphaFoldDB" id="A0A813VG84"/>
<sequence>MANKINSQNKTIIEEEDNIKYLPFNIQWLDSSYQQTILPDSPWQKILDDLEPALANKVRQQFNNPERRQMLIELLGRLFHIKLLRSEPYDPNSLGPPLITEEHRRKLENEAKSWLQIQTHKSALEIGADSNSELNRTTKSFQHSTNINNPFLRAPFHHSPANKQISTSSTNIDRIANTINPSLFDANSIVIGKKSSAFAPYQKQEIKSNNFVIDATNNIGTSKGKLSHSESFSSETSSPTTNVFTNAPFKTKSKSKQRSLATNINSTSPLISSNKSPTEQTKNTITDANNQQRGYSNLSFNDAIVDDYF</sequence>